<dbReference type="Gene3D" id="3.40.50.720">
    <property type="entry name" value="NAD(P)-binding Rossmann-like Domain"/>
    <property type="match status" value="1"/>
</dbReference>
<dbReference type="EMBL" id="JABTTQ020003346">
    <property type="protein sequence ID" value="KAK6118143.1"/>
    <property type="molecule type" value="Genomic_DNA"/>
</dbReference>
<dbReference type="PANTHER" id="PTHR42820">
    <property type="entry name" value="SHORT-CHAIN DEHYDROGENASE REDUCTASE"/>
    <property type="match status" value="1"/>
</dbReference>
<evidence type="ECO:0000313" key="4">
    <source>
        <dbReference type="Proteomes" id="UP001318860"/>
    </source>
</evidence>
<reference evidence="3 4" key="1">
    <citation type="journal article" date="2021" name="Comput. Struct. Biotechnol. J.">
        <title>De novo genome assembly of the potent medicinal plant Rehmannia glutinosa using nanopore technology.</title>
        <authorList>
            <person name="Ma L."/>
            <person name="Dong C."/>
            <person name="Song C."/>
            <person name="Wang X."/>
            <person name="Zheng X."/>
            <person name="Niu Y."/>
            <person name="Chen S."/>
            <person name="Feng W."/>
        </authorList>
    </citation>
    <scope>NUCLEOTIDE SEQUENCE [LARGE SCALE GENOMIC DNA]</scope>
    <source>
        <strain evidence="3">DH-2019</strain>
    </source>
</reference>
<dbReference type="Pfam" id="PF13561">
    <property type="entry name" value="adh_short_C2"/>
    <property type="match status" value="1"/>
</dbReference>
<dbReference type="InterPro" id="IPR036291">
    <property type="entry name" value="NAD(P)-bd_dom_sf"/>
</dbReference>
<evidence type="ECO:0000313" key="3">
    <source>
        <dbReference type="EMBL" id="KAK6118143.1"/>
    </source>
</evidence>
<evidence type="ECO:0000256" key="1">
    <source>
        <dbReference type="ARBA" id="ARBA00006484"/>
    </source>
</evidence>
<gene>
    <name evidence="3" type="ORF">DH2020_048127</name>
</gene>
<dbReference type="PRINTS" id="PR00081">
    <property type="entry name" value="GDHRDH"/>
</dbReference>
<comment type="similarity">
    <text evidence="1">Belongs to the short-chain dehydrogenases/reductases (SDR) family.</text>
</comment>
<name>A0ABR0U6R2_REHGL</name>
<evidence type="ECO:0008006" key="5">
    <source>
        <dbReference type="Google" id="ProtNLM"/>
    </source>
</evidence>
<evidence type="ECO:0000256" key="2">
    <source>
        <dbReference type="ARBA" id="ARBA00023027"/>
    </source>
</evidence>
<dbReference type="SUPFAM" id="SSF51735">
    <property type="entry name" value="NAD(P)-binding Rossmann-fold domains"/>
    <property type="match status" value="1"/>
</dbReference>
<keyword evidence="4" id="KW-1185">Reference proteome</keyword>
<protein>
    <recommendedName>
        <fullName evidence="5">Short-chain dehydrogenase reductase 3b-like</fullName>
    </recommendedName>
</protein>
<organism evidence="3 4">
    <name type="scientific">Rehmannia glutinosa</name>
    <name type="common">Chinese foxglove</name>
    <dbReference type="NCBI Taxonomy" id="99300"/>
    <lineage>
        <taxon>Eukaryota</taxon>
        <taxon>Viridiplantae</taxon>
        <taxon>Streptophyta</taxon>
        <taxon>Embryophyta</taxon>
        <taxon>Tracheophyta</taxon>
        <taxon>Spermatophyta</taxon>
        <taxon>Magnoliopsida</taxon>
        <taxon>eudicotyledons</taxon>
        <taxon>Gunneridae</taxon>
        <taxon>Pentapetalae</taxon>
        <taxon>asterids</taxon>
        <taxon>lamiids</taxon>
        <taxon>Lamiales</taxon>
        <taxon>Orobanchaceae</taxon>
        <taxon>Rehmannieae</taxon>
        <taxon>Rehmannia</taxon>
    </lineage>
</organism>
<comment type="caution">
    <text evidence="3">The sequence shown here is derived from an EMBL/GenBank/DDBJ whole genome shotgun (WGS) entry which is preliminary data.</text>
</comment>
<dbReference type="Proteomes" id="UP001318860">
    <property type="component" value="Unassembled WGS sequence"/>
</dbReference>
<dbReference type="PRINTS" id="PR00080">
    <property type="entry name" value="SDRFAMILY"/>
</dbReference>
<dbReference type="PANTHER" id="PTHR42820:SF16">
    <property type="entry name" value="SHORT-CHAIN DEHYDROGENASE REDUCTASE 3B"/>
    <property type="match status" value="1"/>
</dbReference>
<dbReference type="InterPro" id="IPR002347">
    <property type="entry name" value="SDR_fam"/>
</dbReference>
<proteinExistence type="inferred from homology"/>
<keyword evidence="2" id="KW-0520">NAD</keyword>
<sequence length="269" mass="27753">MAASVAFSVQPRLEGKVALITGAASGIGEAAARLFAEHGAAVVVADIQDELAHRVISSINSEKVSYHRCDVRDEKQVESTVNYALEKYGGLDILFSNAGIIGPLTSILDLDLKGLDNAMATNVRGVAATIKYAARAMVDRKIKGSIICTASVAACLGGAGPHAYSASKHAVVGLVKTACSELGAHGIRVNCISPFGLATPLACDAYKLKPSEVEANSSAVANLKGVVLTTKHVAEAALFLASDESAYVSGQNLAVDGGFTVVSHSYSCF</sequence>
<accession>A0ABR0U6R2</accession>